<evidence type="ECO:0000313" key="5">
    <source>
        <dbReference type="Proteomes" id="UP001166674"/>
    </source>
</evidence>
<dbReference type="Pfam" id="PF03765">
    <property type="entry name" value="CRAL_TRIO_N"/>
    <property type="match status" value="1"/>
</dbReference>
<dbReference type="InterPro" id="IPR036865">
    <property type="entry name" value="CRAL-TRIO_dom_sf"/>
</dbReference>
<dbReference type="FunFam" id="3.40.525.10:FF:000015">
    <property type="entry name" value="retinaldehyde-binding protein 1"/>
    <property type="match status" value="1"/>
</dbReference>
<dbReference type="Gene3D" id="1.10.8.20">
    <property type="entry name" value="N-terminal domain of phosphatidylinositol transfer protein sec14p"/>
    <property type="match status" value="1"/>
</dbReference>
<dbReference type="EMBL" id="JAATJV010370899">
    <property type="protein sequence ID" value="MBZ3880073.1"/>
    <property type="molecule type" value="Genomic_DNA"/>
</dbReference>
<dbReference type="SMART" id="SM00516">
    <property type="entry name" value="SEC14"/>
    <property type="match status" value="1"/>
</dbReference>
<reference evidence="4" key="1">
    <citation type="submission" date="2020-03" db="EMBL/GenBank/DDBJ databases">
        <title>Studies in the Genomics of Life Span.</title>
        <authorList>
            <person name="Glass D."/>
        </authorList>
    </citation>
    <scope>NUCLEOTIDE SEQUENCE</scope>
    <source>
        <strain evidence="4">SUZIE</strain>
        <tissue evidence="4">Muscle</tissue>
    </source>
</reference>
<proteinExistence type="predicted"/>
<evidence type="ECO:0000313" key="4">
    <source>
        <dbReference type="EMBL" id="MBZ3880073.1"/>
    </source>
</evidence>
<dbReference type="SUPFAM" id="SSF52087">
    <property type="entry name" value="CRAL/TRIO domain"/>
    <property type="match status" value="1"/>
</dbReference>
<keyword evidence="5" id="KW-1185">Reference proteome</keyword>
<keyword evidence="1" id="KW-0175">Coiled coil</keyword>
<evidence type="ECO:0000256" key="2">
    <source>
        <dbReference type="SAM" id="MobiDB-lite"/>
    </source>
</evidence>
<organism evidence="4 5">
    <name type="scientific">Sciurus carolinensis</name>
    <name type="common">Eastern gray squirrel</name>
    <dbReference type="NCBI Taxonomy" id="30640"/>
    <lineage>
        <taxon>Eukaryota</taxon>
        <taxon>Metazoa</taxon>
        <taxon>Chordata</taxon>
        <taxon>Craniata</taxon>
        <taxon>Vertebrata</taxon>
        <taxon>Euteleostomi</taxon>
        <taxon>Mammalia</taxon>
        <taxon>Eutheria</taxon>
        <taxon>Euarchontoglires</taxon>
        <taxon>Glires</taxon>
        <taxon>Rodentia</taxon>
        <taxon>Sciuromorpha</taxon>
        <taxon>Sciuridae</taxon>
        <taxon>Sciurinae</taxon>
        <taxon>Sciurini</taxon>
        <taxon>Sciurus</taxon>
    </lineage>
</organism>
<gene>
    <name evidence="4" type="ORF">SUZIE_156095</name>
</gene>
<protein>
    <submittedName>
        <fullName evidence="4">Retinaldehyde-binding protein 1</fullName>
    </submittedName>
</protein>
<feature type="compositionally biased region" description="Basic residues" evidence="2">
    <location>
        <begin position="29"/>
        <end position="49"/>
    </location>
</feature>
<feature type="coiled-coil region" evidence="1">
    <location>
        <begin position="179"/>
        <end position="206"/>
    </location>
</feature>
<dbReference type="InterPro" id="IPR036273">
    <property type="entry name" value="CRAL/TRIO_N_dom_sf"/>
</dbReference>
<feature type="compositionally biased region" description="Polar residues" evidence="2">
    <location>
        <begin position="92"/>
        <end position="103"/>
    </location>
</feature>
<feature type="compositionally biased region" description="Polar residues" evidence="2">
    <location>
        <begin position="74"/>
        <end position="83"/>
    </location>
</feature>
<dbReference type="Pfam" id="PF00650">
    <property type="entry name" value="CRAL_TRIO"/>
    <property type="match status" value="1"/>
</dbReference>
<dbReference type="SUPFAM" id="SSF46938">
    <property type="entry name" value="CRAL/TRIO N-terminal domain"/>
    <property type="match status" value="1"/>
</dbReference>
<feature type="compositionally biased region" description="Basic and acidic residues" evidence="2">
    <location>
        <begin position="151"/>
        <end position="162"/>
    </location>
</feature>
<feature type="domain" description="CRAL-TRIO" evidence="3">
    <location>
        <begin position="267"/>
        <end position="428"/>
    </location>
</feature>
<dbReference type="PROSITE" id="PS50191">
    <property type="entry name" value="CRAL_TRIO"/>
    <property type="match status" value="1"/>
</dbReference>
<dbReference type="Gene3D" id="3.40.525.10">
    <property type="entry name" value="CRAL-TRIO lipid binding domain"/>
    <property type="match status" value="1"/>
</dbReference>
<dbReference type="PRINTS" id="PR00180">
    <property type="entry name" value="CRETINALDHBP"/>
</dbReference>
<name>A0AA41MXW1_SCICA</name>
<dbReference type="PANTHER" id="PTHR10174:SF200">
    <property type="entry name" value="RETINALDEHYDE-BINDING PROTEIN 1"/>
    <property type="match status" value="1"/>
</dbReference>
<evidence type="ECO:0000259" key="3">
    <source>
        <dbReference type="PROSITE" id="PS50191"/>
    </source>
</evidence>
<dbReference type="GO" id="GO:1902936">
    <property type="term" value="F:phosphatidylinositol bisphosphate binding"/>
    <property type="evidence" value="ECO:0007669"/>
    <property type="project" value="TreeGrafter"/>
</dbReference>
<dbReference type="Proteomes" id="UP001166674">
    <property type="component" value="Unassembled WGS sequence"/>
</dbReference>
<dbReference type="PANTHER" id="PTHR10174">
    <property type="entry name" value="ALPHA-TOCOPHEROL TRANSFER PROTEIN-RELATED"/>
    <property type="match status" value="1"/>
</dbReference>
<dbReference type="InterPro" id="IPR001251">
    <property type="entry name" value="CRAL-TRIO_dom"/>
</dbReference>
<comment type="caution">
    <text evidence="4">The sequence shown here is derived from an EMBL/GenBank/DDBJ whole genome shotgun (WGS) entry which is preliminary data.</text>
</comment>
<dbReference type="AlphaFoldDB" id="A0AA41MXW1"/>
<accession>A0AA41MXW1</accession>
<evidence type="ECO:0000256" key="1">
    <source>
        <dbReference type="SAM" id="Coils"/>
    </source>
</evidence>
<sequence>MAPREISGGPESWTWREEELGGAPSTAHSGRKILRKPRRKAGYRRHRGHAGIPNHRAFKNATYKGEPSCPNRPAVSQTTSPNAPQRAKLLQQVASTSPPTQASKKPASEKRHHTSGTLNNRSHPRGSFPPSGARGWNVPVRLRDGGILPDDPTHSRKEEQPFGTRIRDRRVSMRIVTWAKDELNEREETREEAVRELQELVQAQADTGDELAVAVAERVRDRDSAFLLRFIRARKFNVGRAYELLKGYVNFRLQYPELFDSLSLEAVRCTIEAGYPGVLSSRDKYGRVVMLFKIEDWQCEEITFDEILQAYCFILEKLLENEETQINGFCIIENFQGFTMQQASRLRTSDLRKMVDMLQDSFPARFKAIHFIHQPWYFTTTYNVVKPFLKSKLLERVFVHGDDLSGFFQEIDENILPADFGGTLPKYDGKAVAEQLFGPRIQAESTAL</sequence>
<dbReference type="GO" id="GO:0016020">
    <property type="term" value="C:membrane"/>
    <property type="evidence" value="ECO:0007669"/>
    <property type="project" value="TreeGrafter"/>
</dbReference>
<dbReference type="SMART" id="SM01100">
    <property type="entry name" value="CRAL_TRIO_N"/>
    <property type="match status" value="1"/>
</dbReference>
<dbReference type="InterPro" id="IPR011074">
    <property type="entry name" value="CRAL/TRIO_N_dom"/>
</dbReference>
<feature type="region of interest" description="Disordered" evidence="2">
    <location>
        <begin position="1"/>
        <end position="162"/>
    </location>
</feature>
<dbReference type="CDD" id="cd00170">
    <property type="entry name" value="SEC14"/>
    <property type="match status" value="1"/>
</dbReference>